<gene>
    <name evidence="1" type="ORF">BD31_I0182</name>
</gene>
<comment type="caution">
    <text evidence="1">The sequence shown here is derived from an EMBL/GenBank/DDBJ whole genome shotgun (WGS) entry which is preliminary data.</text>
</comment>
<protein>
    <submittedName>
        <fullName evidence="1">Uncharacterized protein</fullName>
    </submittedName>
</protein>
<proteinExistence type="predicted"/>
<dbReference type="AlphaFoldDB" id="I3D2A5"/>
<evidence type="ECO:0000313" key="1">
    <source>
        <dbReference type="EMBL" id="EIJ65848.1"/>
    </source>
</evidence>
<sequence length="52" mass="6040">MIYPSIFNIKLSSYFIMTSRLSDHSNGKAILYHLHILDDSAEIFEDLSEYPC</sequence>
<evidence type="ECO:0000313" key="2">
    <source>
        <dbReference type="Proteomes" id="UP000003423"/>
    </source>
</evidence>
<dbReference type="EMBL" id="AEXL02000090">
    <property type="protein sequence ID" value="EIJ65848.1"/>
    <property type="molecule type" value="Genomic_DNA"/>
</dbReference>
<dbReference type="Proteomes" id="UP000003423">
    <property type="component" value="Unassembled WGS sequence"/>
</dbReference>
<name>I3D2A5_9ARCH</name>
<accession>I3D2A5</accession>
<reference evidence="1 2" key="1">
    <citation type="journal article" date="2012" name="J. Bacteriol.">
        <title>Genome sequence of "Candidatus Nitrosopumilus salaria" BD31, an ammonia-oxidizing archaeon from the San Francisco Bay estuary.</title>
        <authorList>
            <person name="Mosier A.C."/>
            <person name="Allen E.E."/>
            <person name="Kim M."/>
            <person name="Ferriera S."/>
            <person name="Francis C.A."/>
        </authorList>
    </citation>
    <scope>NUCLEOTIDE SEQUENCE [LARGE SCALE GENOMIC DNA]</scope>
    <source>
        <strain evidence="1 2">BD31</strain>
    </source>
</reference>
<keyword evidence="2" id="KW-1185">Reference proteome</keyword>
<organism evidence="1 2">
    <name type="scientific">Candidatus Nitrosopumilus salarius BD31</name>
    <dbReference type="NCBI Taxonomy" id="859350"/>
    <lineage>
        <taxon>Archaea</taxon>
        <taxon>Nitrososphaerota</taxon>
        <taxon>Nitrososphaeria</taxon>
        <taxon>Nitrosopumilales</taxon>
        <taxon>Nitrosopumilaceae</taxon>
        <taxon>Nitrosopumilus</taxon>
    </lineage>
</organism>